<dbReference type="Proteomes" id="UP000245207">
    <property type="component" value="Unassembled WGS sequence"/>
</dbReference>
<dbReference type="Pfam" id="PF00076">
    <property type="entry name" value="RRM_1"/>
    <property type="match status" value="1"/>
</dbReference>
<evidence type="ECO:0000313" key="4">
    <source>
        <dbReference type="Proteomes" id="UP000245207"/>
    </source>
</evidence>
<dbReference type="Gene3D" id="3.30.70.330">
    <property type="match status" value="1"/>
</dbReference>
<evidence type="ECO:0000313" key="3">
    <source>
        <dbReference type="EMBL" id="PWA49342.1"/>
    </source>
</evidence>
<organism evidence="3 4">
    <name type="scientific">Artemisia annua</name>
    <name type="common">Sweet wormwood</name>
    <dbReference type="NCBI Taxonomy" id="35608"/>
    <lineage>
        <taxon>Eukaryota</taxon>
        <taxon>Viridiplantae</taxon>
        <taxon>Streptophyta</taxon>
        <taxon>Embryophyta</taxon>
        <taxon>Tracheophyta</taxon>
        <taxon>Spermatophyta</taxon>
        <taxon>Magnoliopsida</taxon>
        <taxon>eudicotyledons</taxon>
        <taxon>Gunneridae</taxon>
        <taxon>Pentapetalae</taxon>
        <taxon>asterids</taxon>
        <taxon>campanulids</taxon>
        <taxon>Asterales</taxon>
        <taxon>Asteraceae</taxon>
        <taxon>Asteroideae</taxon>
        <taxon>Anthemideae</taxon>
        <taxon>Artemisiinae</taxon>
        <taxon>Artemisia</taxon>
    </lineage>
</organism>
<dbReference type="EMBL" id="PKPP01008978">
    <property type="protein sequence ID" value="PWA49342.1"/>
    <property type="molecule type" value="Genomic_DNA"/>
</dbReference>
<sequence length="297" mass="34207">MNFVREKHRARNFQSEKYRHVGNRGQYDGKHLGTNYTGGKRNSAISFMFFNFPEDWGMGKLWMIFKKHGTVFDMFMAQRRLRNGMRYGFVRFKFVNDAENLLRQLQNIKIEKGLAKQNYSRNNYEWHKRGTTIDNKNNRSFVDVLNGGRKEGDVVNNEKKGYGSSGKQTKDENISSWTEKQDAGRCIVAEGNEINEEVLCRSVVGEVKALCFLSKIPTLCDEIGPGKIEVKLLGGLEAMVVMENENTAGNVLKNNEHGLRRWMHKLRSGRCYQRTAGRITWISILGLPVSCWGENMF</sequence>
<feature type="region of interest" description="Disordered" evidence="1">
    <location>
        <begin position="155"/>
        <end position="175"/>
    </location>
</feature>
<dbReference type="InterPro" id="IPR000504">
    <property type="entry name" value="RRM_dom"/>
</dbReference>
<feature type="domain" description="RRM" evidence="2">
    <location>
        <begin position="51"/>
        <end position="111"/>
    </location>
</feature>
<gene>
    <name evidence="3" type="ORF">CTI12_AA482700</name>
</gene>
<dbReference type="CDD" id="cd00590">
    <property type="entry name" value="RRM_SF"/>
    <property type="match status" value="1"/>
</dbReference>
<proteinExistence type="predicted"/>
<reference evidence="3 4" key="1">
    <citation type="journal article" date="2018" name="Mol. Plant">
        <title>The genome of Artemisia annua provides insight into the evolution of Asteraceae family and artemisinin biosynthesis.</title>
        <authorList>
            <person name="Shen Q."/>
            <person name="Zhang L."/>
            <person name="Liao Z."/>
            <person name="Wang S."/>
            <person name="Yan T."/>
            <person name="Shi P."/>
            <person name="Liu M."/>
            <person name="Fu X."/>
            <person name="Pan Q."/>
            <person name="Wang Y."/>
            <person name="Lv Z."/>
            <person name="Lu X."/>
            <person name="Zhang F."/>
            <person name="Jiang W."/>
            <person name="Ma Y."/>
            <person name="Chen M."/>
            <person name="Hao X."/>
            <person name="Li L."/>
            <person name="Tang Y."/>
            <person name="Lv G."/>
            <person name="Zhou Y."/>
            <person name="Sun X."/>
            <person name="Brodelius P.E."/>
            <person name="Rose J.K.C."/>
            <person name="Tang K."/>
        </authorList>
    </citation>
    <scope>NUCLEOTIDE SEQUENCE [LARGE SCALE GENOMIC DNA]</scope>
    <source>
        <strain evidence="4">cv. Huhao1</strain>
        <tissue evidence="3">Leaf</tissue>
    </source>
</reference>
<evidence type="ECO:0000259" key="2">
    <source>
        <dbReference type="Pfam" id="PF00076"/>
    </source>
</evidence>
<keyword evidence="4" id="KW-1185">Reference proteome</keyword>
<accession>A0A2U1LK12</accession>
<dbReference type="AlphaFoldDB" id="A0A2U1LK12"/>
<dbReference type="SUPFAM" id="SSF54928">
    <property type="entry name" value="RNA-binding domain, RBD"/>
    <property type="match status" value="1"/>
</dbReference>
<comment type="caution">
    <text evidence="3">The sequence shown here is derived from an EMBL/GenBank/DDBJ whole genome shotgun (WGS) entry which is preliminary data.</text>
</comment>
<dbReference type="InterPro" id="IPR012677">
    <property type="entry name" value="Nucleotide-bd_a/b_plait_sf"/>
</dbReference>
<protein>
    <recommendedName>
        <fullName evidence="2">RRM domain-containing protein</fullName>
    </recommendedName>
</protein>
<evidence type="ECO:0000256" key="1">
    <source>
        <dbReference type="SAM" id="MobiDB-lite"/>
    </source>
</evidence>
<name>A0A2U1LK12_ARTAN</name>
<dbReference type="GO" id="GO:0003723">
    <property type="term" value="F:RNA binding"/>
    <property type="evidence" value="ECO:0007669"/>
    <property type="project" value="InterPro"/>
</dbReference>
<dbReference type="InterPro" id="IPR035979">
    <property type="entry name" value="RBD_domain_sf"/>
</dbReference>